<dbReference type="PANTHER" id="PTHR45792">
    <property type="entry name" value="DIACYLGLYCEROL LIPASE HOMOLOG-RELATED"/>
    <property type="match status" value="1"/>
</dbReference>
<evidence type="ECO:0000256" key="14">
    <source>
        <dbReference type="ARBA" id="ARBA00026104"/>
    </source>
</evidence>
<dbReference type="InterPro" id="IPR029058">
    <property type="entry name" value="AB_hydrolase_fold"/>
</dbReference>
<evidence type="ECO:0000259" key="16">
    <source>
        <dbReference type="Pfam" id="PF01764"/>
    </source>
</evidence>
<feature type="compositionally biased region" description="Basic and acidic residues" evidence="15">
    <location>
        <begin position="585"/>
        <end position="596"/>
    </location>
</feature>
<keyword evidence="7" id="KW-0378">Hydrolase</keyword>
<evidence type="ECO:0000256" key="9">
    <source>
        <dbReference type="ARBA" id="ARBA00022963"/>
    </source>
</evidence>
<keyword evidence="4" id="KW-0597">Phosphoprotein</keyword>
<dbReference type="GO" id="GO:0005886">
    <property type="term" value="C:plasma membrane"/>
    <property type="evidence" value="ECO:0007669"/>
    <property type="project" value="UniProtKB-SubCell"/>
</dbReference>
<comment type="cofactor">
    <cofactor evidence="1">
        <name>Ca(2+)</name>
        <dbReference type="ChEBI" id="CHEBI:29108"/>
    </cofactor>
</comment>
<keyword evidence="5" id="KW-0812">Transmembrane</keyword>
<comment type="catalytic activity">
    <reaction evidence="13">
        <text>a 1,2-diacyl-sn-glycerol + H2O = a 2-acylglycerol + a fatty acid + H(+)</text>
        <dbReference type="Rhea" id="RHEA:33275"/>
        <dbReference type="ChEBI" id="CHEBI:15377"/>
        <dbReference type="ChEBI" id="CHEBI:15378"/>
        <dbReference type="ChEBI" id="CHEBI:17389"/>
        <dbReference type="ChEBI" id="CHEBI:17815"/>
        <dbReference type="ChEBI" id="CHEBI:28868"/>
        <dbReference type="EC" id="3.1.1.116"/>
    </reaction>
    <physiologicalReaction direction="left-to-right" evidence="13">
        <dbReference type="Rhea" id="RHEA:33276"/>
    </physiologicalReaction>
</comment>
<protein>
    <recommendedName>
        <fullName evidence="14">sn-1-specific diacylglycerol lipase</fullName>
        <ecNumber evidence="14">3.1.1.116</ecNumber>
    </recommendedName>
</protein>
<keyword evidence="18" id="KW-1185">Reference proteome</keyword>
<evidence type="ECO:0000256" key="3">
    <source>
        <dbReference type="ARBA" id="ARBA00022475"/>
    </source>
</evidence>
<dbReference type="OrthoDB" id="438440at2759"/>
<dbReference type="CDD" id="cd00519">
    <property type="entry name" value="Lipase_3"/>
    <property type="match status" value="1"/>
</dbReference>
<evidence type="ECO:0000256" key="8">
    <source>
        <dbReference type="ARBA" id="ARBA00022837"/>
    </source>
</evidence>
<evidence type="ECO:0000256" key="11">
    <source>
        <dbReference type="ARBA" id="ARBA00023098"/>
    </source>
</evidence>
<dbReference type="GO" id="GO:0016298">
    <property type="term" value="F:lipase activity"/>
    <property type="evidence" value="ECO:0007669"/>
    <property type="project" value="TreeGrafter"/>
</dbReference>
<reference evidence="17 18" key="1">
    <citation type="submission" date="2018-03" db="EMBL/GenBank/DDBJ databases">
        <authorList>
            <person name="Guldener U."/>
        </authorList>
    </citation>
    <scope>NUCLEOTIDE SEQUENCE [LARGE SCALE GENOMIC DNA]</scope>
    <source>
        <strain evidence="17 18">DAOM196992</strain>
    </source>
</reference>
<evidence type="ECO:0000256" key="2">
    <source>
        <dbReference type="ARBA" id="ARBA00004651"/>
    </source>
</evidence>
<feature type="region of interest" description="Disordered" evidence="15">
    <location>
        <begin position="66"/>
        <end position="122"/>
    </location>
</feature>
<evidence type="ECO:0000256" key="1">
    <source>
        <dbReference type="ARBA" id="ARBA00001913"/>
    </source>
</evidence>
<evidence type="ECO:0000256" key="10">
    <source>
        <dbReference type="ARBA" id="ARBA00022989"/>
    </source>
</evidence>
<dbReference type="Proteomes" id="UP000323386">
    <property type="component" value="Unassembled WGS sequence"/>
</dbReference>
<evidence type="ECO:0000256" key="12">
    <source>
        <dbReference type="ARBA" id="ARBA00023136"/>
    </source>
</evidence>
<evidence type="ECO:0000256" key="15">
    <source>
        <dbReference type="SAM" id="MobiDB-lite"/>
    </source>
</evidence>
<keyword evidence="3" id="KW-1003">Cell membrane</keyword>
<keyword evidence="11" id="KW-0443">Lipid metabolism</keyword>
<feature type="compositionally biased region" description="Low complexity" evidence="15">
    <location>
        <begin position="12"/>
        <end position="25"/>
    </location>
</feature>
<dbReference type="PANTHER" id="PTHR45792:SF8">
    <property type="entry name" value="DIACYLGLYCEROL LIPASE-ALPHA"/>
    <property type="match status" value="1"/>
</dbReference>
<dbReference type="InterPro" id="IPR002921">
    <property type="entry name" value="Fungal_lipase-type"/>
</dbReference>
<feature type="compositionally biased region" description="Polar residues" evidence="15">
    <location>
        <begin position="99"/>
        <end position="114"/>
    </location>
</feature>
<feature type="region of interest" description="Disordered" evidence="15">
    <location>
        <begin position="1"/>
        <end position="40"/>
    </location>
</feature>
<accession>A0A5C3ERP2</accession>
<keyword evidence="6" id="KW-0479">Metal-binding</keyword>
<feature type="compositionally biased region" description="Low complexity" evidence="15">
    <location>
        <begin position="81"/>
        <end position="97"/>
    </location>
</feature>
<dbReference type="EMBL" id="OOIP01000001">
    <property type="protein sequence ID" value="SPO34898.1"/>
    <property type="molecule type" value="Genomic_DNA"/>
</dbReference>
<evidence type="ECO:0000256" key="5">
    <source>
        <dbReference type="ARBA" id="ARBA00022692"/>
    </source>
</evidence>
<gene>
    <name evidence="17" type="ORF">PSFLO_00369</name>
</gene>
<proteinExistence type="predicted"/>
<feature type="region of interest" description="Disordered" evidence="15">
    <location>
        <begin position="337"/>
        <end position="384"/>
    </location>
</feature>
<keyword evidence="12" id="KW-0472">Membrane</keyword>
<evidence type="ECO:0000256" key="7">
    <source>
        <dbReference type="ARBA" id="ARBA00022801"/>
    </source>
</evidence>
<evidence type="ECO:0000256" key="4">
    <source>
        <dbReference type="ARBA" id="ARBA00022553"/>
    </source>
</evidence>
<evidence type="ECO:0000313" key="18">
    <source>
        <dbReference type="Proteomes" id="UP000323386"/>
    </source>
</evidence>
<dbReference type="Pfam" id="PF01764">
    <property type="entry name" value="Lipase_3"/>
    <property type="match status" value="1"/>
</dbReference>
<dbReference type="AlphaFoldDB" id="A0A5C3ERP2"/>
<dbReference type="GO" id="GO:0046872">
    <property type="term" value="F:metal ion binding"/>
    <property type="evidence" value="ECO:0007669"/>
    <property type="project" value="UniProtKB-KW"/>
</dbReference>
<feature type="region of interest" description="Disordered" evidence="15">
    <location>
        <begin position="577"/>
        <end position="603"/>
    </location>
</feature>
<keyword evidence="9" id="KW-0442">Lipid degradation</keyword>
<keyword evidence="8" id="KW-0106">Calcium</keyword>
<feature type="domain" description="Fungal lipase-type" evidence="16">
    <location>
        <begin position="618"/>
        <end position="779"/>
    </location>
</feature>
<dbReference type="Gene3D" id="3.40.50.1820">
    <property type="entry name" value="alpha/beta hydrolase"/>
    <property type="match status" value="1"/>
</dbReference>
<dbReference type="InterPro" id="IPR052214">
    <property type="entry name" value="DAG_Lipase-Related"/>
</dbReference>
<dbReference type="SUPFAM" id="SSF53474">
    <property type="entry name" value="alpha/beta-Hydrolases"/>
    <property type="match status" value="1"/>
</dbReference>
<evidence type="ECO:0000313" key="17">
    <source>
        <dbReference type="EMBL" id="SPO34898.1"/>
    </source>
</evidence>
<name>A0A5C3ERP2_9BASI</name>
<dbReference type="GO" id="GO:0046340">
    <property type="term" value="P:diacylglycerol catabolic process"/>
    <property type="evidence" value="ECO:0007669"/>
    <property type="project" value="TreeGrafter"/>
</dbReference>
<dbReference type="GO" id="GO:0019369">
    <property type="term" value="P:arachidonate metabolic process"/>
    <property type="evidence" value="ECO:0007669"/>
    <property type="project" value="TreeGrafter"/>
</dbReference>
<evidence type="ECO:0000256" key="6">
    <source>
        <dbReference type="ARBA" id="ARBA00022723"/>
    </source>
</evidence>
<feature type="compositionally biased region" description="Basic and acidic residues" evidence="15">
    <location>
        <begin position="366"/>
        <end position="381"/>
    </location>
</feature>
<feature type="region of interest" description="Disordered" evidence="15">
    <location>
        <begin position="514"/>
        <end position="550"/>
    </location>
</feature>
<sequence length="938" mass="98290">MSVPEAADDRGTTAAAAIPDHATALEQERDAAAQAQEGELESLQEAALAIPDSDTAAAAAIATAATATVPAPADTDDDSAPADQAASPSSSSLAPAQEGNESSPDPITTETQGHPGSVMLANPGTVVQAPASSMDWSTLLGYSSQGLGAANSASSTGFAFARGATAFGLNLAKRITQGLVALPAMAVDGALTGTVPGSNDGTPSLAKVAHMTVGGFFDAISMVALGGIDVTSAITGAGLGAAGTGVEGLRRWMGSEVLRSLSEFSKLVKREWNADDDALPPGGIPAYSIIGITQALTAWVCIQLVTRDYQERRMLKSMIEIDLNEMEVQLKEAQKEELARKEATQPTPSVVGAVTDGGADSSNSEPAREPESDRDSVRITSKEMMSGQEGNIIGAEIGSKQQEGTSTFAVPHSSTARPLTNLEALRGLQRYSKLVLGVYGGLALAWLGTLPAEQQAASGAVEARNRPDGPTTIFSAEEEFLSRDQADFLEAAASMDLPEESDAEESACGRMPGAMISPSPTPSIATPASRPAQLEVSPSPASGQSSTRPQGTAYSYLDIISGQHDNDLFHRTANLEKGAAQEGSYDEHVPRADPGGKARPSKPRFYVVTDHPRKVIILVLRGSLSMGDFAADLTCESVPFTFHPSVGDVAESTNETGAPAGHGHSEDFCHEGMLITAKEIGDVGRPVNRAVASALTRNGGYSLEIAGHSLGAGVASILAMMWGNPTTGLTIAESGLPAGRRIHSYCYAVPCVASESLARKCAALVTSHVYSYDFVTRLSLGAIQDIRNGCAWLCYEDAEASRQQVDRPQGKGAGPKKMSSLMRKAFEHQAGRLDSSETGEKAEVEADFLSLRKTLEANMHGTHLFPPGKVLYSLPSSDLNGHDGAALSPPRIDRDRLFSIDDRPGSLKNVFGQIIFSRTMLSCHMPSKYDQALHRLPH</sequence>
<dbReference type="EC" id="3.1.1.116" evidence="14"/>
<organism evidence="17 18">
    <name type="scientific">Pseudozyma flocculosa</name>
    <dbReference type="NCBI Taxonomy" id="84751"/>
    <lineage>
        <taxon>Eukaryota</taxon>
        <taxon>Fungi</taxon>
        <taxon>Dikarya</taxon>
        <taxon>Basidiomycota</taxon>
        <taxon>Ustilaginomycotina</taxon>
        <taxon>Ustilaginomycetes</taxon>
        <taxon>Ustilaginales</taxon>
        <taxon>Ustilaginaceae</taxon>
        <taxon>Pseudozyma</taxon>
    </lineage>
</organism>
<keyword evidence="10" id="KW-1133">Transmembrane helix</keyword>
<feature type="compositionally biased region" description="Polar residues" evidence="15">
    <location>
        <begin position="539"/>
        <end position="550"/>
    </location>
</feature>
<feature type="compositionally biased region" description="Low complexity" evidence="15">
    <location>
        <begin position="516"/>
        <end position="529"/>
    </location>
</feature>
<evidence type="ECO:0000256" key="13">
    <source>
        <dbReference type="ARBA" id="ARBA00024531"/>
    </source>
</evidence>
<comment type="subcellular location">
    <subcellularLocation>
        <location evidence="2">Cell membrane</location>
        <topology evidence="2">Multi-pass membrane protein</topology>
    </subcellularLocation>
</comment>